<dbReference type="RefSeq" id="WP_201075925.1">
    <property type="nucleotide sequence ID" value="NZ_CP067420.1"/>
</dbReference>
<name>A0ABX7BAW0_9PROT</name>
<dbReference type="EMBL" id="CP067420">
    <property type="protein sequence ID" value="QQP89567.1"/>
    <property type="molecule type" value="Genomic_DNA"/>
</dbReference>
<feature type="compositionally biased region" description="Basic and acidic residues" evidence="1">
    <location>
        <begin position="20"/>
        <end position="31"/>
    </location>
</feature>
<feature type="compositionally biased region" description="Basic and acidic residues" evidence="1">
    <location>
        <begin position="1"/>
        <end position="10"/>
    </location>
</feature>
<reference evidence="2" key="1">
    <citation type="submission" date="2021-02" db="EMBL/GenBank/DDBJ databases">
        <title>Skermanella TT6 skin isolate.</title>
        <authorList>
            <person name="Lee K."/>
            <person name="Ganzorig M."/>
        </authorList>
    </citation>
    <scope>NUCLEOTIDE SEQUENCE</scope>
    <source>
        <strain evidence="2">TT6</strain>
    </source>
</reference>
<sequence>MTTEKDKDQTRQNPAGENQDPNRKAPADHPSDPPTSGAPGNTGTDDSLNTTSA</sequence>
<accession>A0ABX7BAW0</accession>
<evidence type="ECO:0000313" key="2">
    <source>
        <dbReference type="EMBL" id="QQP89567.1"/>
    </source>
</evidence>
<evidence type="ECO:0000313" key="3">
    <source>
        <dbReference type="Proteomes" id="UP000595197"/>
    </source>
</evidence>
<gene>
    <name evidence="2" type="ORF">IGS68_26970</name>
</gene>
<feature type="region of interest" description="Disordered" evidence="1">
    <location>
        <begin position="1"/>
        <end position="53"/>
    </location>
</feature>
<feature type="compositionally biased region" description="Polar residues" evidence="1">
    <location>
        <begin position="38"/>
        <end position="53"/>
    </location>
</feature>
<evidence type="ECO:0000256" key="1">
    <source>
        <dbReference type="SAM" id="MobiDB-lite"/>
    </source>
</evidence>
<keyword evidence="3" id="KW-1185">Reference proteome</keyword>
<protein>
    <submittedName>
        <fullName evidence="2">Uncharacterized protein</fullName>
    </submittedName>
</protein>
<organism evidence="2 3">
    <name type="scientific">Skermanella cutis</name>
    <dbReference type="NCBI Taxonomy" id="2775420"/>
    <lineage>
        <taxon>Bacteria</taxon>
        <taxon>Pseudomonadati</taxon>
        <taxon>Pseudomonadota</taxon>
        <taxon>Alphaproteobacteria</taxon>
        <taxon>Rhodospirillales</taxon>
        <taxon>Azospirillaceae</taxon>
        <taxon>Skermanella</taxon>
    </lineage>
</organism>
<dbReference type="Proteomes" id="UP000595197">
    <property type="component" value="Chromosome"/>
</dbReference>
<proteinExistence type="predicted"/>